<name>A0A8T1WFE1_9STRA</name>
<feature type="compositionally biased region" description="Pro residues" evidence="4">
    <location>
        <begin position="137"/>
        <end position="146"/>
    </location>
</feature>
<dbReference type="GO" id="GO:0008270">
    <property type="term" value="F:zinc ion binding"/>
    <property type="evidence" value="ECO:0007669"/>
    <property type="project" value="UniProtKB-KW"/>
</dbReference>
<keyword evidence="1" id="KW-0479">Metal-binding</keyword>
<evidence type="ECO:0000256" key="3">
    <source>
        <dbReference type="ARBA" id="ARBA00022833"/>
    </source>
</evidence>
<dbReference type="SMART" id="SM00240">
    <property type="entry name" value="FHA"/>
    <property type="match status" value="1"/>
</dbReference>
<dbReference type="PROSITE" id="PS51292">
    <property type="entry name" value="ZF_RING_CH"/>
    <property type="match status" value="1"/>
</dbReference>
<feature type="compositionally biased region" description="Low complexity" evidence="4">
    <location>
        <begin position="14"/>
        <end position="24"/>
    </location>
</feature>
<dbReference type="SMART" id="SM00744">
    <property type="entry name" value="RINGv"/>
    <property type="match status" value="1"/>
</dbReference>
<evidence type="ECO:0000256" key="2">
    <source>
        <dbReference type="ARBA" id="ARBA00022771"/>
    </source>
</evidence>
<feature type="domain" description="RING-CH-type" evidence="6">
    <location>
        <begin position="355"/>
        <end position="428"/>
    </location>
</feature>
<gene>
    <name evidence="7" type="ORF">PHYPSEUDO_006384</name>
</gene>
<dbReference type="OrthoDB" id="264354at2759"/>
<feature type="region of interest" description="Disordered" evidence="4">
    <location>
        <begin position="612"/>
        <end position="638"/>
    </location>
</feature>
<feature type="domain" description="FHA" evidence="5">
    <location>
        <begin position="484"/>
        <end position="527"/>
    </location>
</feature>
<dbReference type="PANTHER" id="PTHR46210">
    <property type="entry name" value="FHA DOMAIN-CONTAINING PROTEIN"/>
    <property type="match status" value="1"/>
</dbReference>
<dbReference type="PROSITE" id="PS50006">
    <property type="entry name" value="FHA_DOMAIN"/>
    <property type="match status" value="1"/>
</dbReference>
<feature type="compositionally biased region" description="Low complexity" evidence="4">
    <location>
        <begin position="612"/>
        <end position="632"/>
    </location>
</feature>
<evidence type="ECO:0000259" key="6">
    <source>
        <dbReference type="PROSITE" id="PS51292"/>
    </source>
</evidence>
<evidence type="ECO:0000256" key="4">
    <source>
        <dbReference type="SAM" id="MobiDB-lite"/>
    </source>
</evidence>
<evidence type="ECO:0000313" key="8">
    <source>
        <dbReference type="Proteomes" id="UP000694044"/>
    </source>
</evidence>
<dbReference type="InterPro" id="IPR000253">
    <property type="entry name" value="FHA_dom"/>
</dbReference>
<evidence type="ECO:0000259" key="5">
    <source>
        <dbReference type="PROSITE" id="PS50006"/>
    </source>
</evidence>
<reference evidence="7" key="1">
    <citation type="submission" date="2021-02" db="EMBL/GenBank/DDBJ databases">
        <authorList>
            <person name="Palmer J.M."/>
        </authorList>
    </citation>
    <scope>NUCLEOTIDE SEQUENCE</scope>
    <source>
        <strain evidence="7">SCRP734</strain>
    </source>
</reference>
<dbReference type="CDD" id="cd00060">
    <property type="entry name" value="FHA"/>
    <property type="match status" value="1"/>
</dbReference>
<feature type="compositionally biased region" description="Acidic residues" evidence="4">
    <location>
        <begin position="331"/>
        <end position="340"/>
    </location>
</feature>
<accession>A0A8T1WFE1</accession>
<evidence type="ECO:0000256" key="1">
    <source>
        <dbReference type="ARBA" id="ARBA00022723"/>
    </source>
</evidence>
<keyword evidence="2" id="KW-0863">Zinc-finger</keyword>
<feature type="compositionally biased region" description="Polar residues" evidence="4">
    <location>
        <begin position="119"/>
        <end position="136"/>
    </location>
</feature>
<feature type="region of interest" description="Disordered" evidence="4">
    <location>
        <begin position="99"/>
        <end position="154"/>
    </location>
</feature>
<sequence>MAVEASSAAALAAASHEAGPARRGGTLGRRRLAPTSSSITSCGRDRRRRLIGRAHFSAAPNRAPCFLSLRLLGKIWRSLCGVSELAPLALSPLGRWKVEPRQNAPTRQKERRRPEDAQSSRQNSAGPSPETRAQTQAPPPPPPSLPPTMSANSDRRWSLARATEFFSGDGKPDMLDIRGMTAVTKGAAGKRDKFRKSVSRCGVSIYGPKHSAAASASAGDTASREKIFIEDPRAPCLNIDYSNDAYRLLPSSEKFSAHTGVCQILGTKCIRGGKHRIRVGDIIRFGSVGLLVTEIDTGGVGPNDATLSPSEVNSLIQRVVCHDEALADVDSGMDTDDENGEASGNDESKPRSSLQRQSTSAICYVCYDETEDDNPLIAPCKCSGDTKYIHLNCLKRWNTNGEKNEICTVLDESNARTCSICKAPYPSKTRLPNGKVLSLLPDRLNPPCIMFQVVTKHSSSTLNLSTRYQLSYKMLMDNDIHRPLMVGRSSQCDLVLKYRTVSTIHAEIHYSKGEFFLKDAGSSNGTLRYIYRPLTLHNNQSLHVKFGRTVLSIKPTKKIRLPHFFGTAGHLHASGSRLEDSGVQDDDELSNHSTPRNNRIRYYNHATQQQVPMMPTPQSQQQQPARQNLQTQMQNLDL</sequence>
<keyword evidence="8" id="KW-1185">Reference proteome</keyword>
<dbReference type="InterPro" id="IPR011016">
    <property type="entry name" value="Znf_RING-CH"/>
</dbReference>
<keyword evidence="3" id="KW-0862">Zinc</keyword>
<dbReference type="CDD" id="cd16495">
    <property type="entry name" value="RING_CH-C4HC3_MARCH"/>
    <property type="match status" value="1"/>
</dbReference>
<protein>
    <submittedName>
        <fullName evidence="7">Uncharacterized protein</fullName>
    </submittedName>
</protein>
<evidence type="ECO:0000313" key="7">
    <source>
        <dbReference type="EMBL" id="KAG7390900.1"/>
    </source>
</evidence>
<dbReference type="Pfam" id="PF00498">
    <property type="entry name" value="FHA"/>
    <property type="match status" value="1"/>
</dbReference>
<dbReference type="AlphaFoldDB" id="A0A8T1WFE1"/>
<comment type="caution">
    <text evidence="7">The sequence shown here is derived from an EMBL/GenBank/DDBJ whole genome shotgun (WGS) entry which is preliminary data.</text>
</comment>
<dbReference type="EMBL" id="JAGDFM010000026">
    <property type="protein sequence ID" value="KAG7390900.1"/>
    <property type="molecule type" value="Genomic_DNA"/>
</dbReference>
<feature type="region of interest" description="Disordered" evidence="4">
    <location>
        <begin position="330"/>
        <end position="354"/>
    </location>
</feature>
<dbReference type="Pfam" id="PF12906">
    <property type="entry name" value="RINGv"/>
    <property type="match status" value="1"/>
</dbReference>
<feature type="region of interest" description="Disordered" evidence="4">
    <location>
        <begin position="14"/>
        <end position="44"/>
    </location>
</feature>
<proteinExistence type="predicted"/>
<feature type="region of interest" description="Disordered" evidence="4">
    <location>
        <begin position="575"/>
        <end position="599"/>
    </location>
</feature>
<organism evidence="7 8">
    <name type="scientific">Phytophthora pseudosyringae</name>
    <dbReference type="NCBI Taxonomy" id="221518"/>
    <lineage>
        <taxon>Eukaryota</taxon>
        <taxon>Sar</taxon>
        <taxon>Stramenopiles</taxon>
        <taxon>Oomycota</taxon>
        <taxon>Peronosporomycetes</taxon>
        <taxon>Peronosporales</taxon>
        <taxon>Peronosporaceae</taxon>
        <taxon>Phytophthora</taxon>
    </lineage>
</organism>
<dbReference type="Proteomes" id="UP000694044">
    <property type="component" value="Unassembled WGS sequence"/>
</dbReference>
<dbReference type="PANTHER" id="PTHR46210:SF1">
    <property type="entry name" value="FHA DOMAIN-CONTAINING PROTEIN"/>
    <property type="match status" value="1"/>
</dbReference>